<dbReference type="GO" id="GO:0004175">
    <property type="term" value="F:endopeptidase activity"/>
    <property type="evidence" value="ECO:0007669"/>
    <property type="project" value="UniProtKB-ARBA"/>
</dbReference>
<feature type="domain" description="CAAX prenyl protease 2/Lysostaphin resistance protein A-like" evidence="2">
    <location>
        <begin position="131"/>
        <end position="200"/>
    </location>
</feature>
<organism evidence="3 4">
    <name type="scientific">Clostridium butyricum</name>
    <dbReference type="NCBI Taxonomy" id="1492"/>
    <lineage>
        <taxon>Bacteria</taxon>
        <taxon>Bacillati</taxon>
        <taxon>Bacillota</taxon>
        <taxon>Clostridia</taxon>
        <taxon>Eubacteriales</taxon>
        <taxon>Clostridiaceae</taxon>
        <taxon>Clostridium</taxon>
    </lineage>
</organism>
<comment type="caution">
    <text evidence="3">The sequence shown here is derived from an EMBL/GenBank/DDBJ whole genome shotgun (WGS) entry which is preliminary data.</text>
</comment>
<feature type="transmembrane region" description="Helical" evidence="1">
    <location>
        <begin position="46"/>
        <end position="65"/>
    </location>
</feature>
<feature type="transmembrane region" description="Helical" evidence="1">
    <location>
        <begin position="188"/>
        <end position="209"/>
    </location>
</feature>
<dbReference type="Proteomes" id="UP000238081">
    <property type="component" value="Unassembled WGS sequence"/>
</dbReference>
<sequence length="213" mass="24482">MRKTKSYPTILDSIQLLLIMLIAFYFSYLIVTLVENLYNISLDSNPYADLFMTIFSEGFIIFYGYKKSNLSYTDISIFKKISPSLLFPISISIIGLGIITSECNNIIQIFFTTDINYDADFQSTFDIKILFISSIMRSVILSPILEEMLFRSIILRGFLKNYSKSTAIVVSSLLFAIMHLHIGQAFEALFVAYFLLGYILKQNLFYLVYLPTL</sequence>
<keyword evidence="1" id="KW-1133">Transmembrane helix</keyword>
<dbReference type="EMBL" id="LRDH01000035">
    <property type="protein sequence ID" value="PPV17284.1"/>
    <property type="molecule type" value="Genomic_DNA"/>
</dbReference>
<dbReference type="AlphaFoldDB" id="A0A2S7FE35"/>
<dbReference type="RefSeq" id="WP_104675543.1">
    <property type="nucleotide sequence ID" value="NZ_LRDH01000035.1"/>
</dbReference>
<name>A0A2S7FE35_CLOBU</name>
<dbReference type="InterPro" id="IPR003675">
    <property type="entry name" value="Rce1/LyrA-like_dom"/>
</dbReference>
<gene>
    <name evidence="3" type="ORF">AWN73_08160</name>
</gene>
<evidence type="ECO:0000313" key="3">
    <source>
        <dbReference type="EMBL" id="PPV17284.1"/>
    </source>
</evidence>
<keyword evidence="1" id="KW-0472">Membrane</keyword>
<evidence type="ECO:0000256" key="1">
    <source>
        <dbReference type="SAM" id="Phobius"/>
    </source>
</evidence>
<evidence type="ECO:0000313" key="4">
    <source>
        <dbReference type="Proteomes" id="UP000238081"/>
    </source>
</evidence>
<dbReference type="GO" id="GO:0080120">
    <property type="term" value="P:CAAX-box protein maturation"/>
    <property type="evidence" value="ECO:0007669"/>
    <property type="project" value="UniProtKB-ARBA"/>
</dbReference>
<feature type="transmembrane region" description="Helical" evidence="1">
    <location>
        <begin position="85"/>
        <end position="107"/>
    </location>
</feature>
<dbReference type="Pfam" id="PF02517">
    <property type="entry name" value="Rce1-like"/>
    <property type="match status" value="1"/>
</dbReference>
<evidence type="ECO:0000259" key="2">
    <source>
        <dbReference type="Pfam" id="PF02517"/>
    </source>
</evidence>
<feature type="transmembrane region" description="Helical" evidence="1">
    <location>
        <begin position="12"/>
        <end position="34"/>
    </location>
</feature>
<feature type="transmembrane region" description="Helical" evidence="1">
    <location>
        <begin position="166"/>
        <end position="182"/>
    </location>
</feature>
<proteinExistence type="predicted"/>
<reference evidence="3 4" key="1">
    <citation type="submission" date="2016-01" db="EMBL/GenBank/DDBJ databases">
        <title>Characterization of the Clostridium difficile lineages that are prevalent in Hong Kong and China.</title>
        <authorList>
            <person name="Kwok J.S.-L."/>
            <person name="Lam W.-Y."/>
            <person name="Ip M."/>
            <person name="Chan T.-F."/>
            <person name="Hawkey P.M."/>
            <person name="Tsui S.K.-W."/>
        </authorList>
    </citation>
    <scope>NUCLEOTIDE SEQUENCE [LARGE SCALE GENOMIC DNA]</scope>
    <source>
        <strain evidence="3 4">300064</strain>
    </source>
</reference>
<feature type="transmembrane region" description="Helical" evidence="1">
    <location>
        <begin position="127"/>
        <end position="145"/>
    </location>
</feature>
<protein>
    <recommendedName>
        <fullName evidence="2">CAAX prenyl protease 2/Lysostaphin resistance protein A-like domain-containing protein</fullName>
    </recommendedName>
</protein>
<accession>A0A2S7FE35</accession>
<keyword evidence="1" id="KW-0812">Transmembrane</keyword>